<dbReference type="Proteomes" id="UP000444174">
    <property type="component" value="Unassembled WGS sequence"/>
</dbReference>
<keyword evidence="3" id="KW-1185">Reference proteome</keyword>
<evidence type="ECO:0000313" key="3">
    <source>
        <dbReference type="Proteomes" id="UP000444174"/>
    </source>
</evidence>
<feature type="transmembrane region" description="Helical" evidence="1">
    <location>
        <begin position="38"/>
        <end position="56"/>
    </location>
</feature>
<dbReference type="EMBL" id="WIBF01000002">
    <property type="protein sequence ID" value="MQQ08012.1"/>
    <property type="molecule type" value="Genomic_DNA"/>
</dbReference>
<evidence type="ECO:0000256" key="1">
    <source>
        <dbReference type="SAM" id="Phobius"/>
    </source>
</evidence>
<keyword evidence="1" id="KW-0812">Transmembrane</keyword>
<feature type="transmembrane region" description="Helical" evidence="1">
    <location>
        <begin position="62"/>
        <end position="79"/>
    </location>
</feature>
<keyword evidence="1" id="KW-0472">Membrane</keyword>
<keyword evidence="1" id="KW-1133">Transmembrane helix</keyword>
<proteinExistence type="predicted"/>
<accession>A0A843YFF5</accession>
<dbReference type="AlphaFoldDB" id="A0A843YFF5"/>
<comment type="caution">
    <text evidence="2">The sequence shown here is derived from an EMBL/GenBank/DDBJ whole genome shotgun (WGS) entry which is preliminary data.</text>
</comment>
<evidence type="ECO:0000313" key="2">
    <source>
        <dbReference type="EMBL" id="MQQ08012.1"/>
    </source>
</evidence>
<dbReference type="RefSeq" id="WP_153214941.1">
    <property type="nucleotide sequence ID" value="NZ_WIBF01000002.1"/>
</dbReference>
<reference evidence="2 3" key="1">
    <citation type="submission" date="2019-10" db="EMBL/GenBank/DDBJ databases">
        <title>Epibacterium sp. nov., isolated from seawater.</title>
        <authorList>
            <person name="Zhang X."/>
            <person name="Li N."/>
        </authorList>
    </citation>
    <scope>NUCLEOTIDE SEQUENCE [LARGE SCALE GENOMIC DNA]</scope>
    <source>
        <strain evidence="2 3">SM1979</strain>
    </source>
</reference>
<name>A0A843YFF5_9RHOB</name>
<sequence length="82" mass="8941">MAAYALPEDLSPTERVMFKVPFLGRMAKEIAYGDAHNIYYALGAFLSAWASLVLLFGLPGLYLPAVALVPVVWTLLILVSRG</sequence>
<organism evidence="2 3">
    <name type="scientific">Tritonibacter litoralis</name>
    <dbReference type="NCBI Taxonomy" id="2662264"/>
    <lineage>
        <taxon>Bacteria</taxon>
        <taxon>Pseudomonadati</taxon>
        <taxon>Pseudomonadota</taxon>
        <taxon>Alphaproteobacteria</taxon>
        <taxon>Rhodobacterales</taxon>
        <taxon>Paracoccaceae</taxon>
        <taxon>Tritonibacter</taxon>
    </lineage>
</organism>
<protein>
    <submittedName>
        <fullName evidence="2">Uncharacterized protein</fullName>
    </submittedName>
</protein>
<gene>
    <name evidence="2" type="ORF">GFB49_06065</name>
</gene>